<name>F3FF80_PSESX</name>
<evidence type="ECO:0000313" key="2">
    <source>
        <dbReference type="Proteomes" id="UP000004471"/>
    </source>
</evidence>
<dbReference type="AlphaFoldDB" id="F3FF80"/>
<dbReference type="EMBL" id="AEAH01000344">
    <property type="protein sequence ID" value="EGH28866.1"/>
    <property type="molecule type" value="Genomic_DNA"/>
</dbReference>
<dbReference type="HOGENOM" id="CLU_2517999_0_0_6"/>
<dbReference type="Proteomes" id="UP000004471">
    <property type="component" value="Unassembled WGS sequence"/>
</dbReference>
<gene>
    <name evidence="1" type="ORF">PSYJA_07783</name>
</gene>
<sequence>MASVARRSPDGCCAPYRPRRIPASELYQTRDFFRWILQVGIEGDDHVALALLESSHDGGVLTVVSIQDHCDKGAVGALGSPLEGV</sequence>
<feature type="non-terminal residue" evidence="1">
    <location>
        <position position="85"/>
    </location>
</feature>
<evidence type="ECO:0000313" key="1">
    <source>
        <dbReference type="EMBL" id="EGH28866.1"/>
    </source>
</evidence>
<accession>F3FF80</accession>
<proteinExistence type="predicted"/>
<organism evidence="1 2">
    <name type="scientific">Pseudomonas syringae pv. japonica str. M301072</name>
    <dbReference type="NCBI Taxonomy" id="629262"/>
    <lineage>
        <taxon>Bacteria</taxon>
        <taxon>Pseudomonadati</taxon>
        <taxon>Pseudomonadota</taxon>
        <taxon>Gammaproteobacteria</taxon>
        <taxon>Pseudomonadales</taxon>
        <taxon>Pseudomonadaceae</taxon>
        <taxon>Pseudomonas</taxon>
        <taxon>Pseudomonas syringae</taxon>
    </lineage>
</organism>
<comment type="caution">
    <text evidence="1">The sequence shown here is derived from an EMBL/GenBank/DDBJ whole genome shotgun (WGS) entry which is preliminary data.</text>
</comment>
<protein>
    <submittedName>
        <fullName evidence="1">Uncharacterized protein</fullName>
    </submittedName>
</protein>
<reference evidence="1 2" key="1">
    <citation type="journal article" date="2011" name="PLoS Pathog.">
        <title>Dynamic evolution of pathogenicity revealed by sequencing and comparative genomics of 19 Pseudomonas syringae isolates.</title>
        <authorList>
            <person name="Baltrus D.A."/>
            <person name="Nishimura M.T."/>
            <person name="Romanchuk A."/>
            <person name="Chang J.H."/>
            <person name="Mukhtar M.S."/>
            <person name="Cherkis K."/>
            <person name="Roach J."/>
            <person name="Grant S.R."/>
            <person name="Jones C.D."/>
            <person name="Dangl J.L."/>
        </authorList>
    </citation>
    <scope>NUCLEOTIDE SEQUENCE [LARGE SCALE GENOMIC DNA]</scope>
    <source>
        <strain evidence="2">M301072PT</strain>
    </source>
</reference>